<keyword evidence="6" id="KW-1185">Reference proteome</keyword>
<dbReference type="InterPro" id="IPR002123">
    <property type="entry name" value="Plipid/glycerol_acylTrfase"/>
</dbReference>
<dbReference type="GO" id="GO:0005886">
    <property type="term" value="C:plasma membrane"/>
    <property type="evidence" value="ECO:0007669"/>
    <property type="project" value="TreeGrafter"/>
</dbReference>
<dbReference type="OrthoDB" id="9808424at2"/>
<accession>I7IWJ4</accession>
<evidence type="ECO:0000313" key="5">
    <source>
        <dbReference type="EMBL" id="EJZ82782.1"/>
    </source>
</evidence>
<evidence type="ECO:0000313" key="4">
    <source>
        <dbReference type="EMBL" id="CCI82998.1"/>
    </source>
</evidence>
<dbReference type="EMBL" id="AHAE01000017">
    <property type="protein sequence ID" value="EJZ82782.1"/>
    <property type="molecule type" value="Genomic_DNA"/>
</dbReference>
<keyword evidence="1 4" id="KW-0808">Transferase</keyword>
<dbReference type="EC" id="2.3.1.51" evidence="4"/>
<feature type="domain" description="Phospholipid/glycerol acyltransferase" evidence="3">
    <location>
        <begin position="38"/>
        <end position="158"/>
    </location>
</feature>
<comment type="caution">
    <text evidence="4">The sequence shown here is derived from an EMBL/GenBank/DDBJ whole genome shotgun (WGS) entry which is preliminary data.</text>
</comment>
<evidence type="ECO:0000256" key="2">
    <source>
        <dbReference type="ARBA" id="ARBA00023315"/>
    </source>
</evidence>
<reference evidence="5 6" key="2">
    <citation type="submission" date="2012-08" db="EMBL/GenBank/DDBJ databases">
        <title>The Genome Sequence of Turicella otitidis ATCC 51513.</title>
        <authorList>
            <consortium name="The Broad Institute Genome Sequencing Platform"/>
            <person name="Earl A."/>
            <person name="Ward D."/>
            <person name="Feldgarden M."/>
            <person name="Gevers D."/>
            <person name="Huys G."/>
            <person name="Walker B."/>
            <person name="Young S.K."/>
            <person name="Zeng Q."/>
            <person name="Gargeya S."/>
            <person name="Fitzgerald M."/>
            <person name="Haas B."/>
            <person name="Abouelleil A."/>
            <person name="Alvarado L."/>
            <person name="Arachchi H.M."/>
            <person name="Berlin A.M."/>
            <person name="Chapman S.B."/>
            <person name="Goldberg J."/>
            <person name="Griggs A."/>
            <person name="Gujja S."/>
            <person name="Hansen M."/>
            <person name="Howarth C."/>
            <person name="Imamovic A."/>
            <person name="Larimer J."/>
            <person name="McCowen C."/>
            <person name="Montmayeur A."/>
            <person name="Murphy C."/>
            <person name="Neiman D."/>
            <person name="Pearson M."/>
            <person name="Priest M."/>
            <person name="Roberts A."/>
            <person name="Saif S."/>
            <person name="Shea T."/>
            <person name="Sisk P."/>
            <person name="Sykes S."/>
            <person name="Wortman J."/>
            <person name="Nusbaum C."/>
            <person name="Birren B."/>
        </authorList>
    </citation>
    <scope>NUCLEOTIDE SEQUENCE [LARGE SCALE GENOMIC DNA]</scope>
    <source>
        <strain evidence="5 6">ATCC 51513</strain>
    </source>
</reference>
<sequence>MRNKWYWTFKHILMGPFVRLWNRPTIEGADRVPAEGPGLIVSSHQAVMDSLFFPLVMPRQLRFPAKKEYFEGVGFAGKLQKFFFSSVGQVPLDRDAAGAANAMRAAAEQVFSEGDLFGIYPEGTRSPDGRIYRGHTGMARVALHNPEVPVIPVAMIGTRRANPIGSWLLRPVKVHMVVGEPIDVAAWIEEHDADPDSREAARAFTDEVMAELSRLSGYDYVDVYASTVKESLNRGDGYPEGAEPGRQAG</sequence>
<gene>
    <name evidence="4" type="primary">plsC</name>
    <name evidence="4" type="ORF">BN46_0250</name>
    <name evidence="5" type="ORF">HMPREF9719_00274</name>
</gene>
<dbReference type="EMBL" id="CAJZ01000032">
    <property type="protein sequence ID" value="CCI82998.1"/>
    <property type="molecule type" value="Genomic_DNA"/>
</dbReference>
<dbReference type="HOGENOM" id="CLU_027938_4_0_11"/>
<dbReference type="SUPFAM" id="SSF69593">
    <property type="entry name" value="Glycerol-3-phosphate (1)-acyltransferase"/>
    <property type="match status" value="1"/>
</dbReference>
<proteinExistence type="predicted"/>
<dbReference type="STRING" id="29321.AAV33_01005"/>
<evidence type="ECO:0000256" key="1">
    <source>
        <dbReference type="ARBA" id="ARBA00022679"/>
    </source>
</evidence>
<dbReference type="CDD" id="cd07989">
    <property type="entry name" value="LPLAT_AGPAT-like"/>
    <property type="match status" value="1"/>
</dbReference>
<dbReference type="eggNOG" id="COG0204">
    <property type="taxonomic scope" value="Bacteria"/>
</dbReference>
<dbReference type="PATRIC" id="fig|883169.3.peg.258"/>
<evidence type="ECO:0000313" key="7">
    <source>
        <dbReference type="Proteomes" id="UP000011016"/>
    </source>
</evidence>
<dbReference type="PANTHER" id="PTHR10434">
    <property type="entry name" value="1-ACYL-SN-GLYCEROL-3-PHOSPHATE ACYLTRANSFERASE"/>
    <property type="match status" value="1"/>
</dbReference>
<dbReference type="RefSeq" id="WP_004600164.1">
    <property type="nucleotide sequence ID" value="NZ_HF541865.1"/>
</dbReference>
<dbReference type="AlphaFoldDB" id="I7IWJ4"/>
<protein>
    <submittedName>
        <fullName evidence="4">1-acyl-sn-glycerol-3-phosphate acyltransferase</fullName>
        <ecNumber evidence="4">2.3.1.51</ecNumber>
    </submittedName>
    <submittedName>
        <fullName evidence="5">1-acylglycerol-3-phosphate O-acyltransferase</fullName>
    </submittedName>
</protein>
<dbReference type="SMART" id="SM00563">
    <property type="entry name" value="PlsC"/>
    <property type="match status" value="1"/>
</dbReference>
<dbReference type="PANTHER" id="PTHR10434:SF11">
    <property type="entry name" value="1-ACYL-SN-GLYCEROL-3-PHOSPHATE ACYLTRANSFERASE"/>
    <property type="match status" value="1"/>
</dbReference>
<reference evidence="4 7" key="1">
    <citation type="journal article" date="2012" name="J. Bacteriol.">
        <title>Draft Genome Sequence of Turicella otitidis ATCC 51513, Isolated from Middle Ear Fluid from a Child with Otitis Media.</title>
        <authorList>
            <person name="Brinkrolf K."/>
            <person name="Schneider J."/>
            <person name="Knecht M."/>
            <person name="Ruckert C."/>
            <person name="Tauch A."/>
        </authorList>
    </citation>
    <scope>NUCLEOTIDE SEQUENCE [LARGE SCALE GENOMIC DNA]</scope>
    <source>
        <strain evidence="4 7">ATCC 51513</strain>
    </source>
</reference>
<dbReference type="Proteomes" id="UP000011016">
    <property type="component" value="Unassembled WGS sequence"/>
</dbReference>
<organism evidence="4 7">
    <name type="scientific">Corynebacterium otitidis ATCC 51513</name>
    <dbReference type="NCBI Taxonomy" id="883169"/>
    <lineage>
        <taxon>Bacteria</taxon>
        <taxon>Bacillati</taxon>
        <taxon>Actinomycetota</taxon>
        <taxon>Actinomycetes</taxon>
        <taxon>Mycobacteriales</taxon>
        <taxon>Corynebacteriaceae</taxon>
        <taxon>Corynebacterium</taxon>
    </lineage>
</organism>
<keyword evidence="2 4" id="KW-0012">Acyltransferase</keyword>
<dbReference type="GO" id="GO:0006654">
    <property type="term" value="P:phosphatidic acid biosynthetic process"/>
    <property type="evidence" value="ECO:0007669"/>
    <property type="project" value="TreeGrafter"/>
</dbReference>
<dbReference type="GO" id="GO:0003841">
    <property type="term" value="F:1-acylglycerol-3-phosphate O-acyltransferase activity"/>
    <property type="evidence" value="ECO:0007669"/>
    <property type="project" value="UniProtKB-EC"/>
</dbReference>
<dbReference type="Proteomes" id="UP000006078">
    <property type="component" value="Unassembled WGS sequence"/>
</dbReference>
<evidence type="ECO:0000313" key="6">
    <source>
        <dbReference type="Proteomes" id="UP000006078"/>
    </source>
</evidence>
<name>I7IWJ4_9CORY</name>
<evidence type="ECO:0000259" key="3">
    <source>
        <dbReference type="SMART" id="SM00563"/>
    </source>
</evidence>
<dbReference type="Pfam" id="PF01553">
    <property type="entry name" value="Acyltransferase"/>
    <property type="match status" value="1"/>
</dbReference>